<evidence type="ECO:0000256" key="3">
    <source>
        <dbReference type="ARBA" id="ARBA00022833"/>
    </source>
</evidence>
<dbReference type="InterPro" id="IPR012337">
    <property type="entry name" value="RNaseH-like_sf"/>
</dbReference>
<feature type="region of interest" description="Disordered" evidence="8">
    <location>
        <begin position="18"/>
        <end position="60"/>
    </location>
</feature>
<dbReference type="GO" id="GO:0003677">
    <property type="term" value="F:DNA binding"/>
    <property type="evidence" value="ECO:0007669"/>
    <property type="project" value="UniProtKB-KW"/>
</dbReference>
<dbReference type="PANTHER" id="PTHR46481:SF8">
    <property type="entry name" value="ZINC FINGER BED DOMAIN-CONTAINING PROTEIN RICESLEEPER 1-LIKE"/>
    <property type="match status" value="1"/>
</dbReference>
<name>A0A6A6LNL0_HEVBR</name>
<evidence type="ECO:0000256" key="2">
    <source>
        <dbReference type="ARBA" id="ARBA00022771"/>
    </source>
</evidence>
<comment type="caution">
    <text evidence="10">The sequence shown here is derived from an EMBL/GenBank/DDBJ whole genome shotgun (WGS) entry which is preliminary data.</text>
</comment>
<evidence type="ECO:0000256" key="7">
    <source>
        <dbReference type="PROSITE-ProRule" id="PRU00027"/>
    </source>
</evidence>
<evidence type="ECO:0000256" key="5">
    <source>
        <dbReference type="ARBA" id="ARBA00023125"/>
    </source>
</evidence>
<dbReference type="Pfam" id="PF02892">
    <property type="entry name" value="zf-BED"/>
    <property type="match status" value="1"/>
</dbReference>
<dbReference type="SUPFAM" id="SSF53098">
    <property type="entry name" value="Ribonuclease H-like"/>
    <property type="match status" value="1"/>
</dbReference>
<keyword evidence="11" id="KW-1185">Reference proteome</keyword>
<evidence type="ECO:0000256" key="1">
    <source>
        <dbReference type="ARBA" id="ARBA00022723"/>
    </source>
</evidence>
<evidence type="ECO:0000256" key="8">
    <source>
        <dbReference type="SAM" id="MobiDB-lite"/>
    </source>
</evidence>
<keyword evidence="4" id="KW-0805">Transcription regulation</keyword>
<dbReference type="InterPro" id="IPR003656">
    <property type="entry name" value="Znf_BED"/>
</dbReference>
<evidence type="ECO:0000313" key="10">
    <source>
        <dbReference type="EMBL" id="KAF2303001.1"/>
    </source>
</evidence>
<sequence>MLVRLRAVLVTSGLPAGAKQLNMDSSSSGQNDPTNTTDSTQSEQETATSSKSKVKRKPVMPRSTVWDHFTKFKTDNGDTKGKCNYCNKEFCCDPKRNGTTALRNHMNTCKKHPHAIETRQALLDLQPNSNNVEGEVGTLTTWKYDENAIREALVSMIIIDELTFKFVEDWRGLDKIFTITVDNASSNDIAISYLKKKLANWGVTVSNSDYLHMRCMAHIVNLVVMDGLKDVGESVLKVRNAVRYIRSSPARLKKFKECVEYEKIDGKSSLCLDVPTRWNSTYLMLNIAQKYERAFERKMAEMLSHFYELTLRISGSRYITSNMFFGEISDLAFILNQWVDSTNVEVKNMGDRMKKKFDKYWGDIDKMNKLIYFATVLDPRDKFEYMEFQFCQMHGEEKGEQLFQKEFFNSQNCGSFDMCTRLDTFLKLSNNIEEDLEELEKFEEVLPSVGLTQLGGSSCSTPTLNS</sequence>
<evidence type="ECO:0000259" key="9">
    <source>
        <dbReference type="PROSITE" id="PS50808"/>
    </source>
</evidence>
<dbReference type="InterPro" id="IPR025525">
    <property type="entry name" value="hAT-like_transposase_RNase-H"/>
</dbReference>
<feature type="compositionally biased region" description="Polar residues" evidence="8">
    <location>
        <begin position="22"/>
        <end position="35"/>
    </location>
</feature>
<dbReference type="GO" id="GO:0008270">
    <property type="term" value="F:zinc ion binding"/>
    <property type="evidence" value="ECO:0007669"/>
    <property type="project" value="UniProtKB-KW"/>
</dbReference>
<feature type="domain" description="BED-type" evidence="9">
    <location>
        <begin position="60"/>
        <end position="121"/>
    </location>
</feature>
<dbReference type="PROSITE" id="PS50808">
    <property type="entry name" value="ZF_BED"/>
    <property type="match status" value="1"/>
</dbReference>
<evidence type="ECO:0000256" key="6">
    <source>
        <dbReference type="ARBA" id="ARBA00023163"/>
    </source>
</evidence>
<reference evidence="10 11" key="1">
    <citation type="journal article" date="2020" name="Mol. Plant">
        <title>The Chromosome-Based Rubber Tree Genome Provides New Insights into Spurge Genome Evolution and Rubber Biosynthesis.</title>
        <authorList>
            <person name="Liu J."/>
            <person name="Shi C."/>
            <person name="Shi C.C."/>
            <person name="Li W."/>
            <person name="Zhang Q.J."/>
            <person name="Zhang Y."/>
            <person name="Li K."/>
            <person name="Lu H.F."/>
            <person name="Shi C."/>
            <person name="Zhu S.T."/>
            <person name="Xiao Z.Y."/>
            <person name="Nan H."/>
            <person name="Yue Y."/>
            <person name="Zhu X.G."/>
            <person name="Wu Y."/>
            <person name="Hong X.N."/>
            <person name="Fan G.Y."/>
            <person name="Tong Y."/>
            <person name="Zhang D."/>
            <person name="Mao C.L."/>
            <person name="Liu Y.L."/>
            <person name="Hao S.J."/>
            <person name="Liu W.Q."/>
            <person name="Lv M.Q."/>
            <person name="Zhang H.B."/>
            <person name="Liu Y."/>
            <person name="Hu-Tang G.R."/>
            <person name="Wang J.P."/>
            <person name="Wang J.H."/>
            <person name="Sun Y.H."/>
            <person name="Ni S.B."/>
            <person name="Chen W.B."/>
            <person name="Zhang X.C."/>
            <person name="Jiao Y.N."/>
            <person name="Eichler E.E."/>
            <person name="Li G.H."/>
            <person name="Liu X."/>
            <person name="Gao L.Z."/>
        </authorList>
    </citation>
    <scope>NUCLEOTIDE SEQUENCE [LARGE SCALE GENOMIC DNA]</scope>
    <source>
        <strain evidence="11">cv. GT1</strain>
        <tissue evidence="10">Leaf</tissue>
    </source>
</reference>
<dbReference type="SMART" id="SM00614">
    <property type="entry name" value="ZnF_BED"/>
    <property type="match status" value="1"/>
</dbReference>
<keyword evidence="3" id="KW-0862">Zinc</keyword>
<gene>
    <name evidence="10" type="ORF">GH714_012538</name>
</gene>
<evidence type="ECO:0000256" key="4">
    <source>
        <dbReference type="ARBA" id="ARBA00023015"/>
    </source>
</evidence>
<dbReference type="InterPro" id="IPR036236">
    <property type="entry name" value="Znf_C2H2_sf"/>
</dbReference>
<keyword evidence="1" id="KW-0479">Metal-binding</keyword>
<accession>A0A6A6LNL0</accession>
<dbReference type="PANTHER" id="PTHR46481">
    <property type="entry name" value="ZINC FINGER BED DOMAIN-CONTAINING PROTEIN 4"/>
    <property type="match status" value="1"/>
</dbReference>
<dbReference type="AlphaFoldDB" id="A0A6A6LNL0"/>
<keyword evidence="6" id="KW-0804">Transcription</keyword>
<organism evidence="10 11">
    <name type="scientific">Hevea brasiliensis</name>
    <name type="common">Para rubber tree</name>
    <name type="synonym">Siphonia brasiliensis</name>
    <dbReference type="NCBI Taxonomy" id="3981"/>
    <lineage>
        <taxon>Eukaryota</taxon>
        <taxon>Viridiplantae</taxon>
        <taxon>Streptophyta</taxon>
        <taxon>Embryophyta</taxon>
        <taxon>Tracheophyta</taxon>
        <taxon>Spermatophyta</taxon>
        <taxon>Magnoliopsida</taxon>
        <taxon>eudicotyledons</taxon>
        <taxon>Gunneridae</taxon>
        <taxon>Pentapetalae</taxon>
        <taxon>rosids</taxon>
        <taxon>fabids</taxon>
        <taxon>Malpighiales</taxon>
        <taxon>Euphorbiaceae</taxon>
        <taxon>Crotonoideae</taxon>
        <taxon>Micrandreae</taxon>
        <taxon>Hevea</taxon>
    </lineage>
</organism>
<dbReference type="InterPro" id="IPR052035">
    <property type="entry name" value="ZnF_BED_domain_contain"/>
</dbReference>
<evidence type="ECO:0000313" key="11">
    <source>
        <dbReference type="Proteomes" id="UP000467840"/>
    </source>
</evidence>
<keyword evidence="5" id="KW-0238">DNA-binding</keyword>
<dbReference type="Proteomes" id="UP000467840">
    <property type="component" value="Chromosome 16"/>
</dbReference>
<dbReference type="Pfam" id="PF14372">
    <property type="entry name" value="hAT-like_RNase-H"/>
    <property type="match status" value="1"/>
</dbReference>
<dbReference type="EMBL" id="JAAGAX010000009">
    <property type="protein sequence ID" value="KAF2303001.1"/>
    <property type="molecule type" value="Genomic_DNA"/>
</dbReference>
<dbReference type="SUPFAM" id="SSF57667">
    <property type="entry name" value="beta-beta-alpha zinc fingers"/>
    <property type="match status" value="1"/>
</dbReference>
<feature type="compositionally biased region" description="Low complexity" evidence="8">
    <location>
        <begin position="36"/>
        <end position="51"/>
    </location>
</feature>
<keyword evidence="2 7" id="KW-0863">Zinc-finger</keyword>
<proteinExistence type="predicted"/>
<protein>
    <recommendedName>
        <fullName evidence="9">BED-type domain-containing protein</fullName>
    </recommendedName>
</protein>